<dbReference type="Pfam" id="PF02892">
    <property type="entry name" value="zf-BED"/>
    <property type="match status" value="1"/>
</dbReference>
<comment type="subcellular location">
    <subcellularLocation>
        <location evidence="1">Nucleus</location>
    </subcellularLocation>
</comment>
<protein>
    <recommendedName>
        <fullName evidence="9">BED-type domain-containing protein</fullName>
    </recommendedName>
</protein>
<dbReference type="OrthoDB" id="2432695at2759"/>
<evidence type="ECO:0000256" key="1">
    <source>
        <dbReference type="ARBA" id="ARBA00004123"/>
    </source>
</evidence>
<dbReference type="PANTHER" id="PTHR46481">
    <property type="entry name" value="ZINC FINGER BED DOMAIN-CONTAINING PROTEIN 4"/>
    <property type="match status" value="1"/>
</dbReference>
<evidence type="ECO:0000256" key="4">
    <source>
        <dbReference type="ARBA" id="ARBA00022833"/>
    </source>
</evidence>
<dbReference type="SMART" id="SM00614">
    <property type="entry name" value="ZnF_BED"/>
    <property type="match status" value="1"/>
</dbReference>
<evidence type="ECO:0000256" key="5">
    <source>
        <dbReference type="ARBA" id="ARBA00023015"/>
    </source>
</evidence>
<dbReference type="InterPro" id="IPR036236">
    <property type="entry name" value="Znf_C2H2_sf"/>
</dbReference>
<evidence type="ECO:0000313" key="11">
    <source>
        <dbReference type="Proteomes" id="UP000022910"/>
    </source>
</evidence>
<dbReference type="SUPFAM" id="SSF53098">
    <property type="entry name" value="Ribonuclease H-like"/>
    <property type="match status" value="1"/>
</dbReference>
<dbReference type="HOGENOM" id="CLU_009123_19_3_1"/>
<dbReference type="STRING" id="1432141.A0A015KDB4"/>
<dbReference type="InterPro" id="IPR012337">
    <property type="entry name" value="RNaseH-like_sf"/>
</dbReference>
<keyword evidence="11" id="KW-1185">Reference proteome</keyword>
<evidence type="ECO:0000259" key="9">
    <source>
        <dbReference type="PROSITE" id="PS50808"/>
    </source>
</evidence>
<gene>
    <name evidence="10" type="ORF">RirG_206430</name>
</gene>
<keyword evidence="4" id="KW-0862">Zinc</keyword>
<dbReference type="InterPro" id="IPR003656">
    <property type="entry name" value="Znf_BED"/>
</dbReference>
<keyword evidence="3 8" id="KW-0863">Zinc-finger</keyword>
<evidence type="ECO:0000256" key="2">
    <source>
        <dbReference type="ARBA" id="ARBA00022723"/>
    </source>
</evidence>
<dbReference type="GO" id="GO:0005634">
    <property type="term" value="C:nucleus"/>
    <property type="evidence" value="ECO:0007669"/>
    <property type="project" value="UniProtKB-SubCell"/>
</dbReference>
<dbReference type="InterPro" id="IPR018473">
    <property type="entry name" value="Hermes_transposase_DNA-db"/>
</dbReference>
<dbReference type="Pfam" id="PF10683">
    <property type="entry name" value="DBD_Tnp_Hermes"/>
    <property type="match status" value="1"/>
</dbReference>
<dbReference type="AlphaFoldDB" id="A0A015KDB4"/>
<dbReference type="EMBL" id="JEMT01027347">
    <property type="protein sequence ID" value="EXX57516.1"/>
    <property type="molecule type" value="Genomic_DNA"/>
</dbReference>
<keyword evidence="2" id="KW-0479">Metal-binding</keyword>
<dbReference type="SUPFAM" id="SSF57667">
    <property type="entry name" value="beta-beta-alpha zinc fingers"/>
    <property type="match status" value="1"/>
</dbReference>
<dbReference type="GO" id="GO:0009791">
    <property type="term" value="P:post-embryonic development"/>
    <property type="evidence" value="ECO:0007669"/>
    <property type="project" value="UniProtKB-ARBA"/>
</dbReference>
<accession>A0A015KDB4</accession>
<dbReference type="OMA" id="FITIECQ"/>
<dbReference type="GO" id="GO:0003677">
    <property type="term" value="F:DNA binding"/>
    <property type="evidence" value="ECO:0007669"/>
    <property type="project" value="InterPro"/>
</dbReference>
<evidence type="ECO:0000313" key="10">
    <source>
        <dbReference type="EMBL" id="EXX57516.1"/>
    </source>
</evidence>
<keyword evidence="7" id="KW-0539">Nucleus</keyword>
<dbReference type="PANTHER" id="PTHR46481:SF10">
    <property type="entry name" value="ZINC FINGER BED DOMAIN-CONTAINING PROTEIN 39"/>
    <property type="match status" value="1"/>
</dbReference>
<dbReference type="SUPFAM" id="SSF140996">
    <property type="entry name" value="Hermes dimerisation domain"/>
    <property type="match status" value="1"/>
</dbReference>
<sequence>MSSSDSSNNTNNDSIINIGKDDESSVKKRVSPVYQYFTFNDELSRWYCDYCAKDFGDNTSNLWRHIKRIHSEILGESEKTNSNNNEKPTQHGFRKKLLQWVVRDDQPFITIECQEFKNMVKYLWPSVNVPSANTLRRDLSANFEQVKDKVRLELQETPGLLSFTVDAWTSKNQLPFLGISVHWINKKWELQSLTLDFCLLSGQHSGENLAQQFLKVLEDFNIETKLLAIGCDNASNMDVMLNKISSSLRSKNISFNPNNQRVRCFAHIINLAAKKAVENLYISDLNDDDNLDIGETTNELMSVIYKLRKLVVRIRASPQRRERFQQQCVAIELPELELLPDIKTRWNSTEIMIERALKLRQALHNFTSADRDLKHYLFSDNEWKLIEEIHLLMQYFKICSDYITGQLYPTLAFTIPAYNYLLDKIEDIIDNNNIRIEIKNAATAAKKKLKNIILLLVDIYI</sequence>
<dbReference type="Proteomes" id="UP000022910">
    <property type="component" value="Unassembled WGS sequence"/>
</dbReference>
<reference evidence="10 11" key="1">
    <citation type="submission" date="2014-02" db="EMBL/GenBank/DDBJ databases">
        <title>Single nucleus genome sequencing reveals high similarity among nuclei of an endomycorrhizal fungus.</title>
        <authorList>
            <person name="Lin K."/>
            <person name="Geurts R."/>
            <person name="Zhang Z."/>
            <person name="Limpens E."/>
            <person name="Saunders D.G."/>
            <person name="Mu D."/>
            <person name="Pang E."/>
            <person name="Cao H."/>
            <person name="Cha H."/>
            <person name="Lin T."/>
            <person name="Zhou Q."/>
            <person name="Shang Y."/>
            <person name="Li Y."/>
            <person name="Ivanov S."/>
            <person name="Sharma T."/>
            <person name="Velzen R.V."/>
            <person name="Ruijter N.D."/>
            <person name="Aanen D.K."/>
            <person name="Win J."/>
            <person name="Kamoun S."/>
            <person name="Bisseling T."/>
            <person name="Huang S."/>
        </authorList>
    </citation>
    <scope>NUCLEOTIDE SEQUENCE [LARGE SCALE GENOMIC DNA]</scope>
    <source>
        <strain evidence="11">DAOM197198w</strain>
    </source>
</reference>
<dbReference type="InterPro" id="IPR052035">
    <property type="entry name" value="ZnF_BED_domain_contain"/>
</dbReference>
<feature type="domain" description="BED-type" evidence="9">
    <location>
        <begin position="28"/>
        <end position="77"/>
    </location>
</feature>
<evidence type="ECO:0000256" key="8">
    <source>
        <dbReference type="PROSITE-ProRule" id="PRU00027"/>
    </source>
</evidence>
<dbReference type="GO" id="GO:0008270">
    <property type="term" value="F:zinc ion binding"/>
    <property type="evidence" value="ECO:0007669"/>
    <property type="project" value="UniProtKB-KW"/>
</dbReference>
<keyword evidence="5" id="KW-0805">Transcription regulation</keyword>
<name>A0A015KDB4_RHIIW</name>
<organism evidence="10 11">
    <name type="scientific">Rhizophagus irregularis (strain DAOM 197198w)</name>
    <name type="common">Glomus intraradices</name>
    <dbReference type="NCBI Taxonomy" id="1432141"/>
    <lineage>
        <taxon>Eukaryota</taxon>
        <taxon>Fungi</taxon>
        <taxon>Fungi incertae sedis</taxon>
        <taxon>Mucoromycota</taxon>
        <taxon>Glomeromycotina</taxon>
        <taxon>Glomeromycetes</taxon>
        <taxon>Glomerales</taxon>
        <taxon>Glomeraceae</taxon>
        <taxon>Rhizophagus</taxon>
    </lineage>
</organism>
<proteinExistence type="predicted"/>
<evidence type="ECO:0000256" key="6">
    <source>
        <dbReference type="ARBA" id="ARBA00023163"/>
    </source>
</evidence>
<evidence type="ECO:0000256" key="7">
    <source>
        <dbReference type="ARBA" id="ARBA00023242"/>
    </source>
</evidence>
<dbReference type="PROSITE" id="PS50808">
    <property type="entry name" value="ZF_BED"/>
    <property type="match status" value="1"/>
</dbReference>
<evidence type="ECO:0000256" key="3">
    <source>
        <dbReference type="ARBA" id="ARBA00022771"/>
    </source>
</evidence>
<comment type="caution">
    <text evidence="10">The sequence shown here is derived from an EMBL/GenBank/DDBJ whole genome shotgun (WGS) entry which is preliminary data.</text>
</comment>
<keyword evidence="6" id="KW-0804">Transcription</keyword>